<dbReference type="GeneID" id="30036523"/>
<organism evidence="2 3">
    <name type="scientific">Sugiyamaella lignohabitans</name>
    <dbReference type="NCBI Taxonomy" id="796027"/>
    <lineage>
        <taxon>Eukaryota</taxon>
        <taxon>Fungi</taxon>
        <taxon>Dikarya</taxon>
        <taxon>Ascomycota</taxon>
        <taxon>Saccharomycotina</taxon>
        <taxon>Dipodascomycetes</taxon>
        <taxon>Dipodascales</taxon>
        <taxon>Trichomonascaceae</taxon>
        <taxon>Sugiyamaella</taxon>
    </lineage>
</organism>
<feature type="region of interest" description="Disordered" evidence="1">
    <location>
        <begin position="152"/>
        <end position="200"/>
    </location>
</feature>
<feature type="compositionally biased region" description="Acidic residues" evidence="1">
    <location>
        <begin position="189"/>
        <end position="200"/>
    </location>
</feature>
<feature type="compositionally biased region" description="Low complexity" evidence="1">
    <location>
        <begin position="26"/>
        <end position="36"/>
    </location>
</feature>
<accession>A0A167CE80</accession>
<evidence type="ECO:0000313" key="3">
    <source>
        <dbReference type="Proteomes" id="UP000189580"/>
    </source>
</evidence>
<dbReference type="RefSeq" id="XP_018734053.1">
    <property type="nucleotide sequence ID" value="XM_018881461.1"/>
</dbReference>
<evidence type="ECO:0000313" key="2">
    <source>
        <dbReference type="EMBL" id="ANB11576.1"/>
    </source>
</evidence>
<dbReference type="Proteomes" id="UP000189580">
    <property type="component" value="Chromosome c"/>
</dbReference>
<dbReference type="OrthoDB" id="4074524at2759"/>
<protein>
    <submittedName>
        <fullName evidence="2">Protein UGX2</fullName>
    </submittedName>
</protein>
<sequence>MMCSTPPKKHKLSSGILSQHYDEAFSSLSPSSTSSSMDVDGPKTHQYPHYGLRSSSGQASGSVNAMNIGTGISSASAASPSSTHSQSWRVRRSSFLSEKMMHEDHNSYEVGIAEDGSTRYNLSVKESQGFQWNPDLFVSKYHQSEFYRYSSSSGYSHIGTSSSASTSAGSSSTDPFNDRSRPAVQDIVIDAEEDIFPSDY</sequence>
<dbReference type="AlphaFoldDB" id="A0A167CE80"/>
<dbReference type="EMBL" id="CP014500">
    <property type="protein sequence ID" value="ANB11576.1"/>
    <property type="molecule type" value="Genomic_DNA"/>
</dbReference>
<evidence type="ECO:0000256" key="1">
    <source>
        <dbReference type="SAM" id="MobiDB-lite"/>
    </source>
</evidence>
<feature type="region of interest" description="Disordered" evidence="1">
    <location>
        <begin position="25"/>
        <end position="65"/>
    </location>
</feature>
<proteinExistence type="predicted"/>
<gene>
    <name evidence="2" type="ORF">AWJ20_4396</name>
</gene>
<feature type="compositionally biased region" description="Low complexity" evidence="1">
    <location>
        <begin position="152"/>
        <end position="173"/>
    </location>
</feature>
<reference evidence="2 3" key="1">
    <citation type="submission" date="2016-02" db="EMBL/GenBank/DDBJ databases">
        <title>Complete genome sequence and transcriptome regulation of the pentose utilising yeast Sugiyamaella lignohabitans.</title>
        <authorList>
            <person name="Bellasio M."/>
            <person name="Peymann A."/>
            <person name="Valli M."/>
            <person name="Sipitzky M."/>
            <person name="Graf A."/>
            <person name="Sauer M."/>
            <person name="Marx H."/>
            <person name="Mattanovich D."/>
        </authorList>
    </citation>
    <scope>NUCLEOTIDE SEQUENCE [LARGE SCALE GENOMIC DNA]</scope>
    <source>
        <strain evidence="2 3">CBS 10342</strain>
    </source>
</reference>
<name>A0A167CE80_9ASCO</name>
<feature type="compositionally biased region" description="Polar residues" evidence="1">
    <location>
        <begin position="53"/>
        <end position="65"/>
    </location>
</feature>
<dbReference type="KEGG" id="slb:AWJ20_4396"/>
<keyword evidence="3" id="KW-1185">Reference proteome</keyword>